<keyword evidence="3" id="KW-1185">Reference proteome</keyword>
<evidence type="ECO:0000313" key="2">
    <source>
        <dbReference type="EMBL" id="ORX50880.1"/>
    </source>
</evidence>
<feature type="region of interest" description="Disordered" evidence="1">
    <location>
        <begin position="301"/>
        <end position="341"/>
    </location>
</feature>
<sequence>MGQHIKQEQYEKATQVFVLLQSQHMDNPALHHYFVQIAQSLGSSTDPNLAGFFTSLPCLLQSNVIDFARDKLVAMGDNYQAFEVLFDYIHHFPRHAYKYIIEAVDLLIQMIENGQPENLDRCPRILATELFPRLCKQRLVLALDQKEPCVKSTESKHYLSIPYTLFENYILIGQRYYIQQRQWDNLQTFTCMMVSACGFFGFDRLDTVSHTIRFQYLKEHRLNLHSDDERPKGPDLIDPQQEWHQRAVVAMMCESMTALAQLVIFGYSYYLAVCGMSNPDDASTAKACLIPICALNNIIPPHDPPTRKRPAAGSSDPASKRRKTQGSQALPVPNRGQGKDAECMKGVDHALRILGKAGDCLRHLVGLWQWASSDTKLTGWLAQHCPTWDASIDNCLHLELRKMIDLYQMPFDVKNAVLLVQSDLALSLPSVPGNLALALELSQVICDRIEVERRKERSTEKSDVPAIPFMFAFRVLYNIAIIYLLVGSIQQSSLEIAIILSVFPIPLDLNEVDFMADEVDCGLAANVFQDREFGLMRVDQAGMVARCIKHLVMSLDSETEQKSGLASIDAAMRWDEKAGNMIVLMQYGWRYWITKTNMWHRIQQQIKDKRTFKNRSFLEYVYVEETLQRIQAIHEAGTTVMDIIPPDFASRGSYRHLIVHQPESPRDSQASPYDHDGHPSAGISHQALPTSIEAEPPTSTMPATSPTDDQEHELDDLLPPNDPSSAPPPIYQPTFANQIMPSATMSPSWYSASSQKNAYAAWMSPSFYYSRPATSVQLPERQRQAAGHSDQDSPLSTAAQVTKEIVSRCLEHRMDRYSPRVTPQRMRHVLHRFLKSMVLNGNSDV</sequence>
<feature type="region of interest" description="Disordered" evidence="1">
    <location>
        <begin position="779"/>
        <end position="798"/>
    </location>
</feature>
<comment type="caution">
    <text evidence="2">The sequence shown here is derived from an EMBL/GenBank/DDBJ whole genome shotgun (WGS) entry which is preliminary data.</text>
</comment>
<name>A0A1X2GDY0_9FUNG</name>
<feature type="compositionally biased region" description="Low complexity" evidence="1">
    <location>
        <begin position="693"/>
        <end position="707"/>
    </location>
</feature>
<feature type="compositionally biased region" description="Pro residues" evidence="1">
    <location>
        <begin position="720"/>
        <end position="731"/>
    </location>
</feature>
<accession>A0A1X2GDY0</accession>
<gene>
    <name evidence="2" type="ORF">DM01DRAFT_317228</name>
</gene>
<evidence type="ECO:0008006" key="4">
    <source>
        <dbReference type="Google" id="ProtNLM"/>
    </source>
</evidence>
<organism evidence="2 3">
    <name type="scientific">Hesseltinella vesiculosa</name>
    <dbReference type="NCBI Taxonomy" id="101127"/>
    <lineage>
        <taxon>Eukaryota</taxon>
        <taxon>Fungi</taxon>
        <taxon>Fungi incertae sedis</taxon>
        <taxon>Mucoromycota</taxon>
        <taxon>Mucoromycotina</taxon>
        <taxon>Mucoromycetes</taxon>
        <taxon>Mucorales</taxon>
        <taxon>Cunninghamellaceae</taxon>
        <taxon>Hesseltinella</taxon>
    </lineage>
</organism>
<evidence type="ECO:0000313" key="3">
    <source>
        <dbReference type="Proteomes" id="UP000242146"/>
    </source>
</evidence>
<dbReference type="Proteomes" id="UP000242146">
    <property type="component" value="Unassembled WGS sequence"/>
</dbReference>
<protein>
    <recommendedName>
        <fullName evidence="4">Integrator complex subunit 10</fullName>
    </recommendedName>
</protein>
<proteinExistence type="predicted"/>
<dbReference type="EMBL" id="MCGT01000022">
    <property type="protein sequence ID" value="ORX50880.1"/>
    <property type="molecule type" value="Genomic_DNA"/>
</dbReference>
<feature type="region of interest" description="Disordered" evidence="1">
    <location>
        <begin position="662"/>
        <end position="734"/>
    </location>
</feature>
<evidence type="ECO:0000256" key="1">
    <source>
        <dbReference type="SAM" id="MobiDB-lite"/>
    </source>
</evidence>
<reference evidence="2 3" key="1">
    <citation type="submission" date="2016-07" db="EMBL/GenBank/DDBJ databases">
        <title>Pervasive Adenine N6-methylation of Active Genes in Fungi.</title>
        <authorList>
            <consortium name="DOE Joint Genome Institute"/>
            <person name="Mondo S.J."/>
            <person name="Dannebaum R.O."/>
            <person name="Kuo R.C."/>
            <person name="Labutti K."/>
            <person name="Haridas S."/>
            <person name="Kuo A."/>
            <person name="Salamov A."/>
            <person name="Ahrendt S.R."/>
            <person name="Lipzen A."/>
            <person name="Sullivan W."/>
            <person name="Andreopoulos W.B."/>
            <person name="Clum A."/>
            <person name="Lindquist E."/>
            <person name="Daum C."/>
            <person name="Ramamoorthy G.K."/>
            <person name="Gryganskyi A."/>
            <person name="Culley D."/>
            <person name="Magnuson J.K."/>
            <person name="James T.Y."/>
            <person name="O'Malley M.A."/>
            <person name="Stajich J.E."/>
            <person name="Spatafora J.W."/>
            <person name="Visel A."/>
            <person name="Grigoriev I.V."/>
        </authorList>
    </citation>
    <scope>NUCLEOTIDE SEQUENCE [LARGE SCALE GENOMIC DNA]</scope>
    <source>
        <strain evidence="2 3">NRRL 3301</strain>
    </source>
</reference>
<dbReference type="STRING" id="101127.A0A1X2GDY0"/>
<dbReference type="OrthoDB" id="18145at2759"/>
<dbReference type="AlphaFoldDB" id="A0A1X2GDY0"/>